<keyword evidence="2 5" id="KW-0808">Transferase</keyword>
<gene>
    <name evidence="5" type="primary">rlmH</name>
    <name evidence="6" type="ORF">EVB00_01185</name>
</gene>
<comment type="function">
    <text evidence="5">Specifically methylates the pseudouridine at position 1915 (m3Psi1915) in 23S rRNA.</text>
</comment>
<organism evidence="6 7">
    <name type="scientific">SAR86 cluster bacterium</name>
    <dbReference type="NCBI Taxonomy" id="2030880"/>
    <lineage>
        <taxon>Bacteria</taxon>
        <taxon>Pseudomonadati</taxon>
        <taxon>Pseudomonadota</taxon>
        <taxon>Gammaproteobacteria</taxon>
        <taxon>SAR86 cluster</taxon>
    </lineage>
</organism>
<dbReference type="SUPFAM" id="SSF75217">
    <property type="entry name" value="alpha/beta knot"/>
    <property type="match status" value="1"/>
</dbReference>
<dbReference type="InterPro" id="IPR029028">
    <property type="entry name" value="Alpha/beta_knot_MTases"/>
</dbReference>
<feature type="binding site" evidence="5">
    <location>
        <begin position="122"/>
        <end position="127"/>
    </location>
    <ligand>
        <name>S-adenosyl-L-methionine</name>
        <dbReference type="ChEBI" id="CHEBI:59789"/>
    </ligand>
</feature>
<dbReference type="Gene3D" id="3.40.1280.10">
    <property type="match status" value="1"/>
</dbReference>
<comment type="similarity">
    <text evidence="4 5">Belongs to the RNA methyltransferase RlmH family.</text>
</comment>
<comment type="subcellular location">
    <subcellularLocation>
        <location evidence="5">Cytoplasm</location>
    </subcellularLocation>
</comment>
<dbReference type="HAMAP" id="MF_00658">
    <property type="entry name" value="23SrRNA_methyltr_H"/>
    <property type="match status" value="1"/>
</dbReference>
<dbReference type="Proteomes" id="UP000318359">
    <property type="component" value="Unassembled WGS sequence"/>
</dbReference>
<evidence type="ECO:0000313" key="7">
    <source>
        <dbReference type="Proteomes" id="UP000318359"/>
    </source>
</evidence>
<dbReference type="GO" id="GO:0070038">
    <property type="term" value="F:rRNA (pseudouridine-N3-)-methyltransferase activity"/>
    <property type="evidence" value="ECO:0007669"/>
    <property type="project" value="UniProtKB-UniRule"/>
</dbReference>
<evidence type="ECO:0000256" key="4">
    <source>
        <dbReference type="ARBA" id="ARBA00038303"/>
    </source>
</evidence>
<dbReference type="AlphaFoldDB" id="A0A520MAV0"/>
<comment type="subunit">
    <text evidence="5">Homodimer.</text>
</comment>
<evidence type="ECO:0000256" key="2">
    <source>
        <dbReference type="ARBA" id="ARBA00022679"/>
    </source>
</evidence>
<keyword evidence="5" id="KW-0963">Cytoplasm</keyword>
<comment type="caution">
    <text evidence="6">The sequence shown here is derived from an EMBL/GenBank/DDBJ whole genome shotgun (WGS) entry which is preliminary data.</text>
</comment>
<proteinExistence type="inferred from homology"/>
<evidence type="ECO:0000256" key="5">
    <source>
        <dbReference type="HAMAP-Rule" id="MF_00658"/>
    </source>
</evidence>
<evidence type="ECO:0000256" key="1">
    <source>
        <dbReference type="ARBA" id="ARBA00022603"/>
    </source>
</evidence>
<dbReference type="PANTHER" id="PTHR33603">
    <property type="entry name" value="METHYLTRANSFERASE"/>
    <property type="match status" value="1"/>
</dbReference>
<dbReference type="EMBL" id="SHBM01000010">
    <property type="protein sequence ID" value="RZO18338.1"/>
    <property type="molecule type" value="Genomic_DNA"/>
</dbReference>
<dbReference type="PANTHER" id="PTHR33603:SF1">
    <property type="entry name" value="RIBOSOMAL RNA LARGE SUBUNIT METHYLTRANSFERASE H"/>
    <property type="match status" value="1"/>
</dbReference>
<comment type="caution">
    <text evidence="5">Lacks conserved residue(s) required for the propagation of feature annotation.</text>
</comment>
<sequence>MKCNIISIGHKPTNWESEGIKYYVKQLPKNCLINFIDIKGKQHPKMKKDEVLKLEKELILDKLDPANKIIVCDISGKKLSSINLSRMIQKSLNINEDIAFIIGGSYGLSEEIVKKANFILSVSDLTFPHRLFKIMLIEQIYRSFSIINNMPYHK</sequence>
<dbReference type="GO" id="GO:0005737">
    <property type="term" value="C:cytoplasm"/>
    <property type="evidence" value="ECO:0007669"/>
    <property type="project" value="UniProtKB-SubCell"/>
</dbReference>
<keyword evidence="3 5" id="KW-0949">S-adenosyl-L-methionine</keyword>
<dbReference type="InterPro" id="IPR003742">
    <property type="entry name" value="RlmH-like"/>
</dbReference>
<dbReference type="EC" id="2.1.1.177" evidence="5"/>
<name>A0A520MAV0_9GAMM</name>
<reference evidence="6 7" key="1">
    <citation type="submission" date="2019-02" db="EMBL/GenBank/DDBJ databases">
        <title>Prokaryotic population dynamics and viral predation in marine succession experiment using metagenomics: the confinement effect.</title>
        <authorList>
            <person name="Haro-Moreno J.M."/>
            <person name="Rodriguez-Valera F."/>
            <person name="Lopez-Perez M."/>
        </authorList>
    </citation>
    <scope>NUCLEOTIDE SEQUENCE [LARGE SCALE GENOMIC DNA]</scope>
    <source>
        <strain evidence="6">MED-G167</strain>
    </source>
</reference>
<accession>A0A520MAV0</accession>
<dbReference type="Pfam" id="PF02590">
    <property type="entry name" value="SPOUT_MTase"/>
    <property type="match status" value="1"/>
</dbReference>
<comment type="catalytic activity">
    <reaction evidence="5">
        <text>pseudouridine(1915) in 23S rRNA + S-adenosyl-L-methionine = N(3)-methylpseudouridine(1915) in 23S rRNA + S-adenosyl-L-homocysteine + H(+)</text>
        <dbReference type="Rhea" id="RHEA:42752"/>
        <dbReference type="Rhea" id="RHEA-COMP:10221"/>
        <dbReference type="Rhea" id="RHEA-COMP:10222"/>
        <dbReference type="ChEBI" id="CHEBI:15378"/>
        <dbReference type="ChEBI" id="CHEBI:57856"/>
        <dbReference type="ChEBI" id="CHEBI:59789"/>
        <dbReference type="ChEBI" id="CHEBI:65314"/>
        <dbReference type="ChEBI" id="CHEBI:74486"/>
        <dbReference type="EC" id="2.1.1.177"/>
    </reaction>
</comment>
<feature type="binding site" evidence="5">
    <location>
        <position position="103"/>
    </location>
    <ligand>
        <name>S-adenosyl-L-methionine</name>
        <dbReference type="ChEBI" id="CHEBI:59789"/>
    </ligand>
</feature>
<evidence type="ECO:0000256" key="3">
    <source>
        <dbReference type="ARBA" id="ARBA00022691"/>
    </source>
</evidence>
<dbReference type="InterPro" id="IPR029026">
    <property type="entry name" value="tRNA_m1G_MTases_N"/>
</dbReference>
<evidence type="ECO:0000313" key="6">
    <source>
        <dbReference type="EMBL" id="RZO18338.1"/>
    </source>
</evidence>
<keyword evidence="5" id="KW-0698">rRNA processing</keyword>
<dbReference type="CDD" id="cd18081">
    <property type="entry name" value="RlmH-like"/>
    <property type="match status" value="1"/>
</dbReference>
<protein>
    <recommendedName>
        <fullName evidence="5">Ribosomal RNA large subunit methyltransferase H</fullName>
        <ecNumber evidence="5">2.1.1.177</ecNumber>
    </recommendedName>
    <alternativeName>
        <fullName evidence="5">23S rRNA (pseudouridine1915-N3)-methyltransferase</fullName>
    </alternativeName>
    <alternativeName>
        <fullName evidence="5">23S rRNA m3Psi1915 methyltransferase</fullName>
    </alternativeName>
    <alternativeName>
        <fullName evidence="5">rRNA (pseudouridine-N3-)-methyltransferase RlmH</fullName>
    </alternativeName>
</protein>
<dbReference type="PIRSF" id="PIRSF004505">
    <property type="entry name" value="MT_bac"/>
    <property type="match status" value="1"/>
</dbReference>
<keyword evidence="1 5" id="KW-0489">Methyltransferase</keyword>